<reference evidence="4 5" key="1">
    <citation type="submission" date="2019-03" db="EMBL/GenBank/DDBJ databases">
        <title>Genomic Encyclopedia of Type Strains, Phase IV (KMG-IV): sequencing the most valuable type-strain genomes for metagenomic binning, comparative biology and taxonomic classification.</title>
        <authorList>
            <person name="Goeker M."/>
        </authorList>
    </citation>
    <scope>NUCLEOTIDE SEQUENCE [LARGE SCALE GENOMIC DNA]</scope>
    <source>
        <strain evidence="4 5">DSM 44684</strain>
    </source>
</reference>
<accession>A0A4R1FBA9</accession>
<dbReference type="PANTHER" id="PTHR34605">
    <property type="entry name" value="PHAGE_INTEGRASE DOMAIN-CONTAINING PROTEIN"/>
    <property type="match status" value="1"/>
</dbReference>
<gene>
    <name evidence="4" type="ORF">DFR71_6302</name>
</gene>
<dbReference type="AlphaFoldDB" id="A0A4R1FBA9"/>
<evidence type="ECO:0000313" key="4">
    <source>
        <dbReference type="EMBL" id="TCJ90009.1"/>
    </source>
</evidence>
<dbReference type="InterPro" id="IPR013762">
    <property type="entry name" value="Integrase-like_cat_sf"/>
</dbReference>
<keyword evidence="1" id="KW-0238">DNA-binding</keyword>
<dbReference type="InterPro" id="IPR011010">
    <property type="entry name" value="DNA_brk_join_enz"/>
</dbReference>
<dbReference type="Gene3D" id="1.10.150.130">
    <property type="match status" value="1"/>
</dbReference>
<dbReference type="PROSITE" id="PS51898">
    <property type="entry name" value="TYR_RECOMBINASE"/>
    <property type="match status" value="1"/>
</dbReference>
<protein>
    <recommendedName>
        <fullName evidence="3">Tyr recombinase domain-containing protein</fullName>
    </recommendedName>
</protein>
<keyword evidence="2" id="KW-0233">DNA recombination</keyword>
<evidence type="ECO:0000313" key="5">
    <source>
        <dbReference type="Proteomes" id="UP000294856"/>
    </source>
</evidence>
<dbReference type="RefSeq" id="WP_067458116.1">
    <property type="nucleotide sequence ID" value="NZ_SMFR01000008.1"/>
</dbReference>
<feature type="domain" description="Tyr recombinase" evidence="3">
    <location>
        <begin position="145"/>
        <end position="393"/>
    </location>
</feature>
<dbReference type="STRING" id="1210063.GCA_001612665_05730"/>
<sequence>MSTEPGRLRSVATGGDHPDLIAADAARTHYAAAATPAATTRAYSEAWEAFHTWCGTVDLVSLPADPVTVERYIALGAVRKDLAASTLAVWIAAIADRHHDAGHPDPTTGEKVREVLAGVRTTQTLAGREIDQAPAADHPVVTAMITTAHTTAATWPEQVAARRDIAMILTGFSMLGRRSEIAALTASDLSDTTGGGERLLSIRRRGSKANREKITRVYRRAGSGPALYCLWCGLHRWLVVLDARDRAADREVRRQKRHRHTTIDQAAVNRAVSLAVQRALIIDDADPHTHRCAQAWPELADPHTPLFRPLAKAGPPLDRAISDRQIARIIKTRGAAAGRPDLRGHSLRAGGATEAFERGALLTDVMALGGWRSAASALRYDRNGEQRSARVDLGI</sequence>
<proteinExistence type="predicted"/>
<evidence type="ECO:0000256" key="2">
    <source>
        <dbReference type="ARBA" id="ARBA00023172"/>
    </source>
</evidence>
<dbReference type="InterPro" id="IPR010998">
    <property type="entry name" value="Integrase_recombinase_N"/>
</dbReference>
<name>A0A4R1FBA9_9NOCA</name>
<evidence type="ECO:0000259" key="3">
    <source>
        <dbReference type="PROSITE" id="PS51898"/>
    </source>
</evidence>
<dbReference type="GO" id="GO:0003677">
    <property type="term" value="F:DNA binding"/>
    <property type="evidence" value="ECO:0007669"/>
    <property type="project" value="UniProtKB-KW"/>
</dbReference>
<dbReference type="Proteomes" id="UP000294856">
    <property type="component" value="Unassembled WGS sequence"/>
</dbReference>
<comment type="caution">
    <text evidence="4">The sequence shown here is derived from an EMBL/GenBank/DDBJ whole genome shotgun (WGS) entry which is preliminary data.</text>
</comment>
<dbReference type="SUPFAM" id="SSF56349">
    <property type="entry name" value="DNA breaking-rejoining enzymes"/>
    <property type="match status" value="2"/>
</dbReference>
<dbReference type="InterPro" id="IPR002104">
    <property type="entry name" value="Integrase_catalytic"/>
</dbReference>
<dbReference type="OrthoDB" id="9815875at2"/>
<keyword evidence="5" id="KW-1185">Reference proteome</keyword>
<dbReference type="SUPFAM" id="SSF47823">
    <property type="entry name" value="lambda integrase-like, N-terminal domain"/>
    <property type="match status" value="1"/>
</dbReference>
<dbReference type="Gene3D" id="1.10.443.10">
    <property type="entry name" value="Intergrase catalytic core"/>
    <property type="match status" value="1"/>
</dbReference>
<evidence type="ECO:0000256" key="1">
    <source>
        <dbReference type="ARBA" id="ARBA00023125"/>
    </source>
</evidence>
<dbReference type="PANTHER" id="PTHR34605:SF4">
    <property type="entry name" value="DNA ADENINE METHYLTRANSFERASE"/>
    <property type="match status" value="1"/>
</dbReference>
<dbReference type="GO" id="GO:0015074">
    <property type="term" value="P:DNA integration"/>
    <property type="evidence" value="ECO:0007669"/>
    <property type="project" value="InterPro"/>
</dbReference>
<dbReference type="InterPro" id="IPR052925">
    <property type="entry name" value="Phage_Integrase-like_Recomb"/>
</dbReference>
<dbReference type="GO" id="GO:0006310">
    <property type="term" value="P:DNA recombination"/>
    <property type="evidence" value="ECO:0007669"/>
    <property type="project" value="UniProtKB-KW"/>
</dbReference>
<dbReference type="EMBL" id="SMFR01000008">
    <property type="protein sequence ID" value="TCJ90009.1"/>
    <property type="molecule type" value="Genomic_DNA"/>
</dbReference>
<organism evidence="4 5">
    <name type="scientific">Nocardia alba</name>
    <dbReference type="NCBI Taxonomy" id="225051"/>
    <lineage>
        <taxon>Bacteria</taxon>
        <taxon>Bacillati</taxon>
        <taxon>Actinomycetota</taxon>
        <taxon>Actinomycetes</taxon>
        <taxon>Mycobacteriales</taxon>
        <taxon>Nocardiaceae</taxon>
        <taxon>Nocardia</taxon>
    </lineage>
</organism>